<proteinExistence type="predicted"/>
<dbReference type="RefSeq" id="WP_156129768.1">
    <property type="nucleotide sequence ID" value="NZ_CDOI01000142.1"/>
</dbReference>
<evidence type="ECO:0000313" key="1">
    <source>
        <dbReference type="EMBL" id="CEN46026.1"/>
    </source>
</evidence>
<dbReference type="Gene3D" id="2.180.10.10">
    <property type="entry name" value="RHS repeat-associated core"/>
    <property type="match status" value="1"/>
</dbReference>
<sequence>MRYNIVTLLFLFSLLGYAQYPITDWEKENLKGKVKSVKSITYQYINDNGKMQKGSPMTGFNTLVSYNIKGYKVSGEQFSTDEKIIGSWVYIYEGNNLLRQVDVFNQKKQVQEIMKHTYNSKTQKEDVNGYDANGVFTGKQIACYDEKGLKINELLLDSKENFLMKSEFIYDSKSNLSERYIEDKEGKKVVLKYVYDEKNNVIEENYYGNGGQLYGQKKFTYKYDNQGNWIERIEEIYGMSQVLTERKITYY</sequence>
<keyword evidence="2" id="KW-1185">Reference proteome</keyword>
<protein>
    <submittedName>
        <fullName evidence="1">Uncharacterized protein</fullName>
    </submittedName>
</protein>
<accession>A0A0B7I221</accession>
<organism evidence="1 2">
    <name type="scientific">Capnocytophaga canis</name>
    <dbReference type="NCBI Taxonomy" id="1848903"/>
    <lineage>
        <taxon>Bacteria</taxon>
        <taxon>Pseudomonadati</taxon>
        <taxon>Bacteroidota</taxon>
        <taxon>Flavobacteriia</taxon>
        <taxon>Flavobacteriales</taxon>
        <taxon>Flavobacteriaceae</taxon>
        <taxon>Capnocytophaga</taxon>
    </lineage>
</organism>
<evidence type="ECO:0000313" key="2">
    <source>
        <dbReference type="Proteomes" id="UP000045051"/>
    </source>
</evidence>
<gene>
    <name evidence="1" type="ORF">CCAND38_310004</name>
</gene>
<dbReference type="AlphaFoldDB" id="A0A0B7I221"/>
<reference evidence="1 2" key="1">
    <citation type="submission" date="2015-01" db="EMBL/GenBank/DDBJ databases">
        <authorList>
            <person name="Xiang T."/>
            <person name="Song Y."/>
            <person name="Huang L."/>
            <person name="Wang B."/>
            <person name="Wu P."/>
        </authorList>
    </citation>
    <scope>NUCLEOTIDE SEQUENCE [LARGE SCALE GENOMIC DNA]</scope>
    <source>
        <strain evidence="1 2">CcD38</strain>
    </source>
</reference>
<dbReference type="EMBL" id="CDOI01000142">
    <property type="protein sequence ID" value="CEN46026.1"/>
    <property type="molecule type" value="Genomic_DNA"/>
</dbReference>
<name>A0A0B7I221_9FLAO</name>
<dbReference type="Proteomes" id="UP000045051">
    <property type="component" value="Unassembled WGS sequence"/>
</dbReference>